<evidence type="ECO:0000256" key="1">
    <source>
        <dbReference type="SAM" id="MobiDB-lite"/>
    </source>
</evidence>
<name>A0A6U3A437_9EUKA</name>
<dbReference type="AlphaFoldDB" id="A0A6U3A437"/>
<gene>
    <name evidence="2" type="ORF">LGLO00237_LOCUS33094</name>
</gene>
<accession>A0A6U3A437</accession>
<organism evidence="2">
    <name type="scientific">Lotharella globosa</name>
    <dbReference type="NCBI Taxonomy" id="91324"/>
    <lineage>
        <taxon>Eukaryota</taxon>
        <taxon>Sar</taxon>
        <taxon>Rhizaria</taxon>
        <taxon>Cercozoa</taxon>
        <taxon>Chlorarachniophyceae</taxon>
        <taxon>Lotharella</taxon>
    </lineage>
</organism>
<evidence type="ECO:0000313" key="2">
    <source>
        <dbReference type="EMBL" id="CAE0681307.1"/>
    </source>
</evidence>
<sequence length="118" mass="12996">MSSIVAKTTSGLVRKAAQSTKKVVGQVRRMGGDPRYPYPKKVWTPSGGWWADHPDGAFRAAKAVTVAYTFVALPAILYCNSVSEYYSIWPNPEKLARHKPQHKTVIGEPPVLADPSEE</sequence>
<reference evidence="2" key="1">
    <citation type="submission" date="2021-01" db="EMBL/GenBank/DDBJ databases">
        <authorList>
            <person name="Corre E."/>
            <person name="Pelletier E."/>
            <person name="Niang G."/>
            <person name="Scheremetjew M."/>
            <person name="Finn R."/>
            <person name="Kale V."/>
            <person name="Holt S."/>
            <person name="Cochrane G."/>
            <person name="Meng A."/>
            <person name="Brown T."/>
            <person name="Cohen L."/>
        </authorList>
    </citation>
    <scope>NUCLEOTIDE SEQUENCE</scope>
    <source>
        <strain evidence="2">CCCM811</strain>
    </source>
</reference>
<proteinExistence type="predicted"/>
<dbReference type="EMBL" id="HBIV01047579">
    <property type="protein sequence ID" value="CAE0681307.1"/>
    <property type="molecule type" value="Transcribed_RNA"/>
</dbReference>
<feature type="region of interest" description="Disordered" evidence="1">
    <location>
        <begin position="99"/>
        <end position="118"/>
    </location>
</feature>
<protein>
    <submittedName>
        <fullName evidence="2">Uncharacterized protein</fullName>
    </submittedName>
</protein>